<comment type="caution">
    <text evidence="2">The sequence shown here is derived from an EMBL/GenBank/DDBJ whole genome shotgun (WGS) entry which is preliminary data.</text>
</comment>
<sequence length="204" mass="23233">MSFVKSKTRITLFAIALVAIFAVTGVNVYSVMADDDKATFSNEQMQEMMDANQQLESEITRLQNEQEMEEPAAMQERQEALQATAETFVQTVYTEEAESYENRKDEAEAIMQDNLHEFLFPADEQEKTEQRAIPEDVQFFVETGELNQQEATIMARFSHTYSTNSDEDTTATFIELDAEQQEDGAWIIQDFRDAVESMEGEGGT</sequence>
<evidence type="ECO:0000313" key="3">
    <source>
        <dbReference type="Proteomes" id="UP001500740"/>
    </source>
</evidence>
<proteinExistence type="predicted"/>
<keyword evidence="1" id="KW-0175">Coiled coil</keyword>
<evidence type="ECO:0008006" key="4">
    <source>
        <dbReference type="Google" id="ProtNLM"/>
    </source>
</evidence>
<accession>A0ABN0ZZ03</accession>
<dbReference type="Proteomes" id="UP001500740">
    <property type="component" value="Unassembled WGS sequence"/>
</dbReference>
<protein>
    <recommendedName>
        <fullName evidence="4">MerR family transcriptional regulator</fullName>
    </recommendedName>
</protein>
<reference evidence="2 3" key="1">
    <citation type="journal article" date="2019" name="Int. J. Syst. Evol. Microbiol.">
        <title>The Global Catalogue of Microorganisms (GCM) 10K type strain sequencing project: providing services to taxonomists for standard genome sequencing and annotation.</title>
        <authorList>
            <consortium name="The Broad Institute Genomics Platform"/>
            <consortium name="The Broad Institute Genome Sequencing Center for Infectious Disease"/>
            <person name="Wu L."/>
            <person name="Ma J."/>
        </authorList>
    </citation>
    <scope>NUCLEOTIDE SEQUENCE [LARGE SCALE GENOMIC DNA]</scope>
    <source>
        <strain evidence="2 3">JCM 14193</strain>
    </source>
</reference>
<dbReference type="EMBL" id="BAAACZ010000015">
    <property type="protein sequence ID" value="GAA0463126.1"/>
    <property type="molecule type" value="Genomic_DNA"/>
</dbReference>
<keyword evidence="3" id="KW-1185">Reference proteome</keyword>
<evidence type="ECO:0000313" key="2">
    <source>
        <dbReference type="EMBL" id="GAA0463126.1"/>
    </source>
</evidence>
<name>A0ABN0ZZ03_9BACI</name>
<feature type="coiled-coil region" evidence="1">
    <location>
        <begin position="38"/>
        <end position="117"/>
    </location>
</feature>
<evidence type="ECO:0000256" key="1">
    <source>
        <dbReference type="SAM" id="Coils"/>
    </source>
</evidence>
<organism evidence="2 3">
    <name type="scientific">Alkalibacillus silvisoli</name>
    <dbReference type="NCBI Taxonomy" id="392823"/>
    <lineage>
        <taxon>Bacteria</taxon>
        <taxon>Bacillati</taxon>
        <taxon>Bacillota</taxon>
        <taxon>Bacilli</taxon>
        <taxon>Bacillales</taxon>
        <taxon>Bacillaceae</taxon>
        <taxon>Alkalibacillus</taxon>
    </lineage>
</organism>
<gene>
    <name evidence="2" type="ORF">GCM10008935_18380</name>
</gene>